<evidence type="ECO:0000313" key="10">
    <source>
        <dbReference type="EMBL" id="RKX68670.1"/>
    </source>
</evidence>
<evidence type="ECO:0000256" key="1">
    <source>
        <dbReference type="ARBA" id="ARBA00001974"/>
    </source>
</evidence>
<comment type="similarity">
    <text evidence="2">Belongs to the HdrA family.</text>
</comment>
<dbReference type="InterPro" id="IPR036188">
    <property type="entry name" value="FAD/NAD-bd_sf"/>
</dbReference>
<dbReference type="GO" id="GO:0016491">
    <property type="term" value="F:oxidoreductase activity"/>
    <property type="evidence" value="ECO:0007669"/>
    <property type="project" value="UniProtKB-KW"/>
</dbReference>
<gene>
    <name evidence="10" type="ORF">DRP53_10280</name>
</gene>
<dbReference type="Proteomes" id="UP000268469">
    <property type="component" value="Unassembled WGS sequence"/>
</dbReference>
<feature type="domain" description="4Fe-4S ferredoxin-type" evidence="9">
    <location>
        <begin position="145"/>
        <end position="179"/>
    </location>
</feature>
<dbReference type="InterPro" id="IPR017900">
    <property type="entry name" value="4Fe4S_Fe_S_CS"/>
</dbReference>
<keyword evidence="7" id="KW-0408">Iron</keyword>
<evidence type="ECO:0000256" key="5">
    <source>
        <dbReference type="ARBA" id="ARBA00022827"/>
    </source>
</evidence>
<evidence type="ECO:0000259" key="9">
    <source>
        <dbReference type="PROSITE" id="PS51379"/>
    </source>
</evidence>
<dbReference type="EMBL" id="QNBE01000140">
    <property type="protein sequence ID" value="RKX68670.1"/>
    <property type="molecule type" value="Genomic_DNA"/>
</dbReference>
<name>A0A660SF93_UNCW3</name>
<organism evidence="10 11">
    <name type="scientific">candidate division WOR-3 bacterium</name>
    <dbReference type="NCBI Taxonomy" id="2052148"/>
    <lineage>
        <taxon>Bacteria</taxon>
        <taxon>Bacteria division WOR-3</taxon>
    </lineage>
</organism>
<dbReference type="GO" id="GO:0051539">
    <property type="term" value="F:4 iron, 4 sulfur cluster binding"/>
    <property type="evidence" value="ECO:0007669"/>
    <property type="project" value="UniProtKB-KW"/>
</dbReference>
<keyword evidence="8" id="KW-0411">Iron-sulfur</keyword>
<keyword evidence="5" id="KW-0274">FAD</keyword>
<dbReference type="AlphaFoldDB" id="A0A660SF93"/>
<dbReference type="PROSITE" id="PS51379">
    <property type="entry name" value="4FE4S_FER_2"/>
    <property type="match status" value="2"/>
</dbReference>
<keyword evidence="5" id="KW-0285">Flavoprotein</keyword>
<evidence type="ECO:0000256" key="3">
    <source>
        <dbReference type="ARBA" id="ARBA00022485"/>
    </source>
</evidence>
<dbReference type="Pfam" id="PF12831">
    <property type="entry name" value="FAD_oxidored"/>
    <property type="match status" value="1"/>
</dbReference>
<dbReference type="GO" id="GO:0046872">
    <property type="term" value="F:metal ion binding"/>
    <property type="evidence" value="ECO:0007669"/>
    <property type="project" value="UniProtKB-KW"/>
</dbReference>
<dbReference type="Gene3D" id="3.50.50.60">
    <property type="entry name" value="FAD/NAD(P)-binding domain"/>
    <property type="match status" value="3"/>
</dbReference>
<feature type="domain" description="4Fe-4S ferredoxin-type" evidence="9">
    <location>
        <begin position="98"/>
        <end position="128"/>
    </location>
</feature>
<reference evidence="10 11" key="1">
    <citation type="submission" date="2018-06" db="EMBL/GenBank/DDBJ databases">
        <title>Extensive metabolic versatility and redundancy in microbially diverse, dynamic hydrothermal sediments.</title>
        <authorList>
            <person name="Dombrowski N."/>
            <person name="Teske A."/>
            <person name="Baker B.J."/>
        </authorList>
    </citation>
    <scope>NUCLEOTIDE SEQUENCE [LARGE SCALE GENOMIC DNA]</scope>
    <source>
        <strain evidence="10">B36_G15</strain>
    </source>
</reference>
<comment type="caution">
    <text evidence="10">The sequence shown here is derived from an EMBL/GenBank/DDBJ whole genome shotgun (WGS) entry which is preliminary data.</text>
</comment>
<dbReference type="PANTHER" id="PTHR43498">
    <property type="entry name" value="FERREDOXIN:COB-COM HETERODISULFIDE REDUCTASE SUBUNIT A"/>
    <property type="match status" value="1"/>
</dbReference>
<evidence type="ECO:0000256" key="8">
    <source>
        <dbReference type="ARBA" id="ARBA00023014"/>
    </source>
</evidence>
<protein>
    <submittedName>
        <fullName evidence="10">CoB--CoM heterodisulfide reductase iron-sulfur subunit A family protein</fullName>
    </submittedName>
</protein>
<keyword evidence="3" id="KW-0004">4Fe-4S</keyword>
<evidence type="ECO:0000256" key="4">
    <source>
        <dbReference type="ARBA" id="ARBA00022723"/>
    </source>
</evidence>
<dbReference type="SUPFAM" id="SSF51905">
    <property type="entry name" value="FAD/NAD(P)-binding domain"/>
    <property type="match status" value="1"/>
</dbReference>
<accession>A0A660SF93</accession>
<keyword evidence="4" id="KW-0479">Metal-binding</keyword>
<comment type="cofactor">
    <cofactor evidence="1">
        <name>FAD</name>
        <dbReference type="ChEBI" id="CHEBI:57692"/>
    </cofactor>
</comment>
<keyword evidence="6" id="KW-0560">Oxidoreductase</keyword>
<evidence type="ECO:0000313" key="11">
    <source>
        <dbReference type="Proteomes" id="UP000268469"/>
    </source>
</evidence>
<dbReference type="InterPro" id="IPR039650">
    <property type="entry name" value="HdrA-like"/>
</dbReference>
<dbReference type="InterPro" id="IPR017896">
    <property type="entry name" value="4Fe4S_Fe-S-bd"/>
</dbReference>
<evidence type="ECO:0000256" key="6">
    <source>
        <dbReference type="ARBA" id="ARBA00023002"/>
    </source>
</evidence>
<evidence type="ECO:0000256" key="2">
    <source>
        <dbReference type="ARBA" id="ARBA00006561"/>
    </source>
</evidence>
<evidence type="ECO:0000256" key="7">
    <source>
        <dbReference type="ARBA" id="ARBA00023004"/>
    </source>
</evidence>
<dbReference type="PROSITE" id="PS00198">
    <property type="entry name" value="4FE4S_FER_1"/>
    <property type="match status" value="1"/>
</dbReference>
<sequence>MARSKDILIIGAGLAGIEASLLCASSGRKVYLVERESYFGGSAIKSEEVFPLMECATCMLAPKQSEVLENKNIELLTLSEIESVTGSAGDFEVKIKKKARYVSIADCIGCGACFDPCPVEVDNEFEEGLTKRKAIYIPCAGALPNVPMIDMTNCVRRSGEDCHLCQDACMFEAIRYDDRDEELTLKVGAIIVATGFRFGDVSRFVQFGYGKLKNVLHAFEFERLRASNGPTSGEIKTSDGRSPSSLALIHCVGRKEVGYCSQICCMYLAKFAHYAFDKLEGVKIYQFYREASIPGKGNQHFYREVMEKGVVSIRSDQIEISGGDPQLTIRYRRDGKEESVQVDMVILAPPIEPHPETKRLAELLNLELDEFGFIKKNGVETSRSGIFAAGCATGPKSMEEVIVEAEAAAGGAIFITEDG</sequence>
<dbReference type="Gene3D" id="3.30.70.20">
    <property type="match status" value="1"/>
</dbReference>
<dbReference type="PANTHER" id="PTHR43498:SF1">
    <property type="entry name" value="COB--COM HETERODISULFIDE REDUCTASE IRON-SULFUR SUBUNIT A"/>
    <property type="match status" value="1"/>
</dbReference>
<proteinExistence type="inferred from homology"/>